<organism evidence="2 3">
    <name type="scientific">Mycetomoellerius zeteki</name>
    <dbReference type="NCBI Taxonomy" id="64791"/>
    <lineage>
        <taxon>Eukaryota</taxon>
        <taxon>Metazoa</taxon>
        <taxon>Ecdysozoa</taxon>
        <taxon>Arthropoda</taxon>
        <taxon>Hexapoda</taxon>
        <taxon>Insecta</taxon>
        <taxon>Pterygota</taxon>
        <taxon>Neoptera</taxon>
        <taxon>Endopterygota</taxon>
        <taxon>Hymenoptera</taxon>
        <taxon>Apocrita</taxon>
        <taxon>Aculeata</taxon>
        <taxon>Formicoidea</taxon>
        <taxon>Formicidae</taxon>
        <taxon>Myrmicinae</taxon>
        <taxon>Mycetomoellerius</taxon>
    </lineage>
</organism>
<sequence length="242" mass="27683">MKGERIEEECEGVGTGPDGESEGKDEREDLVGGIYFKGIHDGRMNSFSRGSLASSQITGPLIRAQTRITRGGMPVHATFQGHTLKKKKKKKKKKKREKRRWRKKRDDSGEGGRVERRSKRSRPREPERFSRSATNGFQGPRSVFQRDQHIQESRIHAGRQERTYARTHARTHACTHVSDARPAARLLFKTFPFIVSTMCSVARGRNDRRAFSFFTLMLLNMPFAILSLGYVVLLHSRLRSVD</sequence>
<gene>
    <name evidence="2" type="ORF">ALC60_02178</name>
</gene>
<evidence type="ECO:0000313" key="2">
    <source>
        <dbReference type="EMBL" id="KYQ58533.1"/>
    </source>
</evidence>
<accession>A0A151XDV0</accession>
<feature type="region of interest" description="Disordered" evidence="1">
    <location>
        <begin position="68"/>
        <end position="146"/>
    </location>
</feature>
<evidence type="ECO:0000256" key="1">
    <source>
        <dbReference type="SAM" id="MobiDB-lite"/>
    </source>
</evidence>
<feature type="region of interest" description="Disordered" evidence="1">
    <location>
        <begin position="1"/>
        <end position="29"/>
    </location>
</feature>
<evidence type="ECO:0000313" key="3">
    <source>
        <dbReference type="Proteomes" id="UP000075809"/>
    </source>
</evidence>
<dbReference type="EMBL" id="KQ982254">
    <property type="protein sequence ID" value="KYQ58533.1"/>
    <property type="molecule type" value="Genomic_DNA"/>
</dbReference>
<feature type="compositionally biased region" description="Basic and acidic residues" evidence="1">
    <location>
        <begin position="104"/>
        <end position="115"/>
    </location>
</feature>
<keyword evidence="3" id="KW-1185">Reference proteome</keyword>
<reference evidence="2 3" key="1">
    <citation type="submission" date="2015-09" db="EMBL/GenBank/DDBJ databases">
        <title>Trachymyrmex zeteki WGS genome.</title>
        <authorList>
            <person name="Nygaard S."/>
            <person name="Hu H."/>
            <person name="Boomsma J."/>
            <person name="Zhang G."/>
        </authorList>
    </citation>
    <scope>NUCLEOTIDE SEQUENCE [LARGE SCALE GENOMIC DNA]</scope>
    <source>
        <strain evidence="2">Tzet28-1</strain>
        <tissue evidence="2">Whole body</tissue>
    </source>
</reference>
<dbReference type="AlphaFoldDB" id="A0A151XDV0"/>
<proteinExistence type="predicted"/>
<dbReference type="Proteomes" id="UP000075809">
    <property type="component" value="Unassembled WGS sequence"/>
</dbReference>
<protein>
    <submittedName>
        <fullName evidence="2">Uncharacterized protein</fullName>
    </submittedName>
</protein>
<feature type="compositionally biased region" description="Basic residues" evidence="1">
    <location>
        <begin position="83"/>
        <end position="103"/>
    </location>
</feature>
<feature type="compositionally biased region" description="Acidic residues" evidence="1">
    <location>
        <begin position="1"/>
        <end position="11"/>
    </location>
</feature>
<name>A0A151XDV0_9HYME</name>